<keyword evidence="5" id="KW-0411">Iron-sulfur</keyword>
<evidence type="ECO:0000256" key="1">
    <source>
        <dbReference type="ARBA" id="ARBA00001966"/>
    </source>
</evidence>
<dbReference type="Proteomes" id="UP000178735">
    <property type="component" value="Unassembled WGS sequence"/>
</dbReference>
<evidence type="ECO:0000313" key="8">
    <source>
        <dbReference type="EMBL" id="OGM03130.1"/>
    </source>
</evidence>
<dbReference type="CDD" id="cd01335">
    <property type="entry name" value="Radical_SAM"/>
    <property type="match status" value="1"/>
</dbReference>
<evidence type="ECO:0000256" key="4">
    <source>
        <dbReference type="ARBA" id="ARBA00023004"/>
    </source>
</evidence>
<evidence type="ECO:0000256" key="3">
    <source>
        <dbReference type="ARBA" id="ARBA00022723"/>
    </source>
</evidence>
<dbReference type="GO" id="GO:0051539">
    <property type="term" value="F:4 iron, 4 sulfur cluster binding"/>
    <property type="evidence" value="ECO:0007669"/>
    <property type="project" value="UniProtKB-KW"/>
</dbReference>
<dbReference type="InterPro" id="IPR007197">
    <property type="entry name" value="rSAM"/>
</dbReference>
<dbReference type="InterPro" id="IPR034466">
    <property type="entry name" value="Methyltransferase_Class_B"/>
</dbReference>
<dbReference type="PANTHER" id="PTHR43409">
    <property type="entry name" value="ANAEROBIC MAGNESIUM-PROTOPORPHYRIN IX MONOMETHYL ESTER CYCLASE-RELATED"/>
    <property type="match status" value="1"/>
</dbReference>
<organism evidence="8 9">
    <name type="scientific">Candidatus Wallbacteria bacterium GWC2_49_35</name>
    <dbReference type="NCBI Taxonomy" id="1817813"/>
    <lineage>
        <taxon>Bacteria</taxon>
        <taxon>Candidatus Walliibacteriota</taxon>
    </lineage>
</organism>
<dbReference type="SFLD" id="SFLDS00029">
    <property type="entry name" value="Radical_SAM"/>
    <property type="match status" value="1"/>
</dbReference>
<protein>
    <submittedName>
        <fullName evidence="8">Uncharacterized protein</fullName>
    </submittedName>
</protein>
<dbReference type="AlphaFoldDB" id="A0A1F7WJZ8"/>
<keyword evidence="2" id="KW-0949">S-adenosyl-L-methionine</keyword>
<evidence type="ECO:0000259" key="7">
    <source>
        <dbReference type="PROSITE" id="PS51918"/>
    </source>
</evidence>
<dbReference type="Pfam" id="PF02310">
    <property type="entry name" value="B12-binding"/>
    <property type="match status" value="1"/>
</dbReference>
<dbReference type="Gene3D" id="3.40.50.280">
    <property type="entry name" value="Cobalamin-binding domain"/>
    <property type="match status" value="1"/>
</dbReference>
<dbReference type="GO" id="GO:0031419">
    <property type="term" value="F:cobalamin binding"/>
    <property type="evidence" value="ECO:0007669"/>
    <property type="project" value="InterPro"/>
</dbReference>
<dbReference type="InterPro" id="IPR006158">
    <property type="entry name" value="Cobalamin-bd"/>
</dbReference>
<dbReference type="PROSITE" id="PS51332">
    <property type="entry name" value="B12_BINDING"/>
    <property type="match status" value="1"/>
</dbReference>
<keyword evidence="4" id="KW-0408">Iron</keyword>
<comment type="cofactor">
    <cofactor evidence="1">
        <name>[4Fe-4S] cluster</name>
        <dbReference type="ChEBI" id="CHEBI:49883"/>
    </cofactor>
</comment>
<dbReference type="SUPFAM" id="SSF102114">
    <property type="entry name" value="Radical SAM enzymes"/>
    <property type="match status" value="1"/>
</dbReference>
<evidence type="ECO:0000259" key="6">
    <source>
        <dbReference type="PROSITE" id="PS51332"/>
    </source>
</evidence>
<dbReference type="SFLD" id="SFLDG01082">
    <property type="entry name" value="B12-binding_domain_containing"/>
    <property type="match status" value="1"/>
</dbReference>
<dbReference type="GO" id="GO:0005829">
    <property type="term" value="C:cytosol"/>
    <property type="evidence" value="ECO:0007669"/>
    <property type="project" value="TreeGrafter"/>
</dbReference>
<gene>
    <name evidence="8" type="ORF">A2008_03075</name>
</gene>
<accession>A0A1F7WJZ8</accession>
<dbReference type="InterPro" id="IPR058240">
    <property type="entry name" value="rSAM_sf"/>
</dbReference>
<dbReference type="Gene3D" id="3.80.30.20">
    <property type="entry name" value="tm_1862 like domain"/>
    <property type="match status" value="1"/>
</dbReference>
<dbReference type="STRING" id="1817813.A2008_03075"/>
<dbReference type="InterPro" id="IPR006638">
    <property type="entry name" value="Elp3/MiaA/NifB-like_rSAM"/>
</dbReference>
<evidence type="ECO:0000256" key="2">
    <source>
        <dbReference type="ARBA" id="ARBA00022691"/>
    </source>
</evidence>
<dbReference type="PANTHER" id="PTHR43409:SF16">
    <property type="entry name" value="SLR0320 PROTEIN"/>
    <property type="match status" value="1"/>
</dbReference>
<evidence type="ECO:0000313" key="9">
    <source>
        <dbReference type="Proteomes" id="UP000178735"/>
    </source>
</evidence>
<dbReference type="InterPro" id="IPR023404">
    <property type="entry name" value="rSAM_horseshoe"/>
</dbReference>
<sequence>MTIDILLINARQDALGEGGRDKSINIGLALLASFVKKNGYSALIFRGFIHQIMEWAETVAGGENFRCAGFYCDNENYMHVSQIIKNFKNKWNVPVVAGGPQSAYLGRKFLSESGCDVIIHGEAEYTLLEVLSHFTGGGKQLSQIAGISFLDASANLVKTPDRQPIEDLDALPFPDYLTEKNSLDWHGFPVMSGRGCPYRCAFCHEGNTGGKIRFRSVKNVIDEIKYHFDRHPRARHIFFSDDTFTADPRRVEALSKELAALRKEKDFMWHCMGHVRPIARNPEMLESMVESGLGRLFLGVESGSDEVLEKYGKHSSAEMIESVVTRAVAAGVPQISGNIIMGGYMASEEMTKEDLAFSERLMRIGPGKVELSGGFLMPYPGTAVRRDPGAYGLRLYLERESHALTDMPLTATEKMPWDKLIGDGFDFNIGLYSIMKKMYTDGEVAGDTILQNYILAVKYGLGSLWLTRIFAANPVDDAYFKMLVSDIISASKDISEDEINSWHPQRVFEICGTVEYAGGGAFISGRKLSALEYELLLLCSGKNTLSKVYAAAREKFLSGSNDESGFAENFKAVVEKMESLHWIGYTRF</sequence>
<proteinExistence type="predicted"/>
<dbReference type="PROSITE" id="PS51918">
    <property type="entry name" value="RADICAL_SAM"/>
    <property type="match status" value="1"/>
</dbReference>
<feature type="domain" description="Radical SAM core" evidence="7">
    <location>
        <begin position="182"/>
        <end position="414"/>
    </location>
</feature>
<dbReference type="SMART" id="SM00729">
    <property type="entry name" value="Elp3"/>
    <property type="match status" value="1"/>
</dbReference>
<dbReference type="GO" id="GO:0003824">
    <property type="term" value="F:catalytic activity"/>
    <property type="evidence" value="ECO:0007669"/>
    <property type="project" value="InterPro"/>
</dbReference>
<feature type="domain" description="B12-binding" evidence="6">
    <location>
        <begin position="2"/>
        <end position="141"/>
    </location>
</feature>
<dbReference type="SFLD" id="SFLDG01123">
    <property type="entry name" value="methyltransferase_(Class_B)"/>
    <property type="match status" value="1"/>
</dbReference>
<evidence type="ECO:0000256" key="5">
    <source>
        <dbReference type="ARBA" id="ARBA00023014"/>
    </source>
</evidence>
<name>A0A1F7WJZ8_9BACT</name>
<keyword evidence="3" id="KW-0479">Metal-binding</keyword>
<dbReference type="InterPro" id="IPR051198">
    <property type="entry name" value="BchE-like"/>
</dbReference>
<dbReference type="GO" id="GO:0046872">
    <property type="term" value="F:metal ion binding"/>
    <property type="evidence" value="ECO:0007669"/>
    <property type="project" value="UniProtKB-KW"/>
</dbReference>
<dbReference type="Pfam" id="PF04055">
    <property type="entry name" value="Radical_SAM"/>
    <property type="match status" value="1"/>
</dbReference>
<dbReference type="EMBL" id="MGFH01000187">
    <property type="protein sequence ID" value="OGM03130.1"/>
    <property type="molecule type" value="Genomic_DNA"/>
</dbReference>
<reference evidence="8 9" key="1">
    <citation type="journal article" date="2016" name="Nat. Commun.">
        <title>Thousands of microbial genomes shed light on interconnected biogeochemical processes in an aquifer system.</title>
        <authorList>
            <person name="Anantharaman K."/>
            <person name="Brown C.T."/>
            <person name="Hug L.A."/>
            <person name="Sharon I."/>
            <person name="Castelle C.J."/>
            <person name="Probst A.J."/>
            <person name="Thomas B.C."/>
            <person name="Singh A."/>
            <person name="Wilkins M.J."/>
            <person name="Karaoz U."/>
            <person name="Brodie E.L."/>
            <person name="Williams K.H."/>
            <person name="Hubbard S.S."/>
            <person name="Banfield J.F."/>
        </authorList>
    </citation>
    <scope>NUCLEOTIDE SEQUENCE [LARGE SCALE GENOMIC DNA]</scope>
</reference>
<comment type="caution">
    <text evidence="8">The sequence shown here is derived from an EMBL/GenBank/DDBJ whole genome shotgun (WGS) entry which is preliminary data.</text>
</comment>